<gene>
    <name evidence="2" type="ORF">J1N35_003415</name>
</gene>
<dbReference type="AlphaFoldDB" id="A0A9D3WN40"/>
<evidence type="ECO:0000313" key="3">
    <source>
        <dbReference type="Proteomes" id="UP000828251"/>
    </source>
</evidence>
<accession>A0A9D3WN40</accession>
<keyword evidence="3" id="KW-1185">Reference proteome</keyword>
<evidence type="ECO:0000313" key="2">
    <source>
        <dbReference type="EMBL" id="KAH1132037.1"/>
    </source>
</evidence>
<protein>
    <recommendedName>
        <fullName evidence="4">CCHC-type domain-containing protein</fullName>
    </recommendedName>
</protein>
<feature type="compositionally biased region" description="Basic residues" evidence="1">
    <location>
        <begin position="45"/>
        <end position="57"/>
    </location>
</feature>
<proteinExistence type="predicted"/>
<organism evidence="2 3">
    <name type="scientific">Gossypium stocksii</name>
    <dbReference type="NCBI Taxonomy" id="47602"/>
    <lineage>
        <taxon>Eukaryota</taxon>
        <taxon>Viridiplantae</taxon>
        <taxon>Streptophyta</taxon>
        <taxon>Embryophyta</taxon>
        <taxon>Tracheophyta</taxon>
        <taxon>Spermatophyta</taxon>
        <taxon>Magnoliopsida</taxon>
        <taxon>eudicotyledons</taxon>
        <taxon>Gunneridae</taxon>
        <taxon>Pentapetalae</taxon>
        <taxon>rosids</taxon>
        <taxon>malvids</taxon>
        <taxon>Malvales</taxon>
        <taxon>Malvaceae</taxon>
        <taxon>Malvoideae</taxon>
        <taxon>Gossypium</taxon>
    </lineage>
</organism>
<sequence length="76" mass="8580">MSCSKCKRIGHNKRSCKGEVGQNIPVKRHQVGLTQIPTAPTHQKAALRQKLPLRRKSTTTTVRWMPSTQESSMTDH</sequence>
<reference evidence="2 3" key="1">
    <citation type="journal article" date="2021" name="Plant Biotechnol. J.">
        <title>Multi-omics assisted identification of the key and species-specific regulatory components of drought-tolerant mechanisms in Gossypium stocksii.</title>
        <authorList>
            <person name="Yu D."/>
            <person name="Ke L."/>
            <person name="Zhang D."/>
            <person name="Wu Y."/>
            <person name="Sun Y."/>
            <person name="Mei J."/>
            <person name="Sun J."/>
            <person name="Sun Y."/>
        </authorList>
    </citation>
    <scope>NUCLEOTIDE SEQUENCE [LARGE SCALE GENOMIC DNA]</scope>
    <source>
        <strain evidence="3">cv. E1</strain>
        <tissue evidence="2">Leaf</tissue>
    </source>
</reference>
<dbReference type="Proteomes" id="UP000828251">
    <property type="component" value="Unassembled WGS sequence"/>
</dbReference>
<feature type="region of interest" description="Disordered" evidence="1">
    <location>
        <begin position="38"/>
        <end position="76"/>
    </location>
</feature>
<evidence type="ECO:0000256" key="1">
    <source>
        <dbReference type="SAM" id="MobiDB-lite"/>
    </source>
</evidence>
<name>A0A9D3WN40_9ROSI</name>
<evidence type="ECO:0008006" key="4">
    <source>
        <dbReference type="Google" id="ProtNLM"/>
    </source>
</evidence>
<dbReference type="OrthoDB" id="1000692at2759"/>
<dbReference type="EMBL" id="JAIQCV010000001">
    <property type="protein sequence ID" value="KAH1132037.1"/>
    <property type="molecule type" value="Genomic_DNA"/>
</dbReference>
<comment type="caution">
    <text evidence="2">The sequence shown here is derived from an EMBL/GenBank/DDBJ whole genome shotgun (WGS) entry which is preliminary data.</text>
</comment>
<feature type="compositionally biased region" description="Polar residues" evidence="1">
    <location>
        <begin position="58"/>
        <end position="76"/>
    </location>
</feature>